<dbReference type="EMBL" id="BMAV01021310">
    <property type="protein sequence ID" value="GFY75329.1"/>
    <property type="molecule type" value="Genomic_DNA"/>
</dbReference>
<dbReference type="OrthoDB" id="6456981at2759"/>
<feature type="chain" id="PRO_5036470309" evidence="1">
    <location>
        <begin position="17"/>
        <end position="156"/>
    </location>
</feature>
<comment type="caution">
    <text evidence="2">The sequence shown here is derived from an EMBL/GenBank/DDBJ whole genome shotgun (WGS) entry which is preliminary data.</text>
</comment>
<feature type="signal peptide" evidence="1">
    <location>
        <begin position="1"/>
        <end position="16"/>
    </location>
</feature>
<keyword evidence="3" id="KW-1185">Reference proteome</keyword>
<dbReference type="Proteomes" id="UP000886998">
    <property type="component" value="Unassembled WGS sequence"/>
</dbReference>
<reference evidence="2" key="1">
    <citation type="submission" date="2020-08" db="EMBL/GenBank/DDBJ databases">
        <title>Multicomponent nature underlies the extraordinary mechanical properties of spider dragline silk.</title>
        <authorList>
            <person name="Kono N."/>
            <person name="Nakamura H."/>
            <person name="Mori M."/>
            <person name="Yoshida Y."/>
            <person name="Ohtoshi R."/>
            <person name="Malay A.D."/>
            <person name="Moran D.A.P."/>
            <person name="Tomita M."/>
            <person name="Numata K."/>
            <person name="Arakawa K."/>
        </authorList>
    </citation>
    <scope>NUCLEOTIDE SEQUENCE</scope>
</reference>
<accession>A0A8X6YTA5</accession>
<evidence type="ECO:0000313" key="3">
    <source>
        <dbReference type="Proteomes" id="UP000886998"/>
    </source>
</evidence>
<name>A0A8X6YTA5_9ARAC</name>
<protein>
    <submittedName>
        <fullName evidence="2">Uncharacterized protein</fullName>
    </submittedName>
</protein>
<proteinExistence type="predicted"/>
<organism evidence="2 3">
    <name type="scientific">Trichonephila inaurata madagascariensis</name>
    <dbReference type="NCBI Taxonomy" id="2747483"/>
    <lineage>
        <taxon>Eukaryota</taxon>
        <taxon>Metazoa</taxon>
        <taxon>Ecdysozoa</taxon>
        <taxon>Arthropoda</taxon>
        <taxon>Chelicerata</taxon>
        <taxon>Arachnida</taxon>
        <taxon>Araneae</taxon>
        <taxon>Araneomorphae</taxon>
        <taxon>Entelegynae</taxon>
        <taxon>Araneoidea</taxon>
        <taxon>Nephilidae</taxon>
        <taxon>Trichonephila</taxon>
        <taxon>Trichonephila inaurata</taxon>
    </lineage>
</organism>
<evidence type="ECO:0000313" key="2">
    <source>
        <dbReference type="EMBL" id="GFY75329.1"/>
    </source>
</evidence>
<gene>
    <name evidence="2" type="primary">NCL1_26470</name>
    <name evidence="2" type="ORF">TNIN_417461</name>
</gene>
<dbReference type="AlphaFoldDB" id="A0A8X6YTA5"/>
<keyword evidence="1" id="KW-0732">Signal</keyword>
<sequence length="156" mass="17810">MLTVVLVTFLLFGVYGQQTDGGANVIFARPFSSNASEENSQQSYENAHLVFVTELNRGLHSSTPAFEFRTIDDFQKDEAPVETTRFVCGTSNQCAFQPYTWEGLVRNVGKIEYSVCDCPPDKKCDVSRDNIQMRMYEYLCKPRETTQPSQLVQFRH</sequence>
<evidence type="ECO:0000256" key="1">
    <source>
        <dbReference type="SAM" id="SignalP"/>
    </source>
</evidence>